<dbReference type="GO" id="GO:0046872">
    <property type="term" value="F:metal ion binding"/>
    <property type="evidence" value="ECO:0007669"/>
    <property type="project" value="UniProtKB-KW"/>
</dbReference>
<evidence type="ECO:0000313" key="6">
    <source>
        <dbReference type="EnsemblProtists" id="EOD27451"/>
    </source>
</evidence>
<dbReference type="Proteomes" id="UP000013827">
    <property type="component" value="Unassembled WGS sequence"/>
</dbReference>
<proteinExistence type="predicted"/>
<dbReference type="PROSITE" id="PS00497">
    <property type="entry name" value="TYROSINASE_1"/>
    <property type="match status" value="1"/>
</dbReference>
<feature type="domain" description="Tyrosinase copper-binding" evidence="5">
    <location>
        <begin position="173"/>
        <end position="190"/>
    </location>
</feature>
<keyword evidence="2" id="KW-0186">Copper</keyword>
<dbReference type="PaxDb" id="2903-EOD27451"/>
<dbReference type="InterPro" id="IPR008922">
    <property type="entry name" value="Di-copper_centre_dom_sf"/>
</dbReference>
<accession>A0A0D3JVB6</accession>
<dbReference type="InterPro" id="IPR002227">
    <property type="entry name" value="Tyrosinase_Cu-bd"/>
</dbReference>
<name>A0A0D3JVB6_EMIH1</name>
<dbReference type="AlphaFoldDB" id="A0A0D3JVB6"/>
<dbReference type="InterPro" id="IPR002477">
    <property type="entry name" value="Peptidoglycan-bd-like"/>
</dbReference>
<reference evidence="6" key="2">
    <citation type="submission" date="2024-10" db="UniProtKB">
        <authorList>
            <consortium name="EnsemblProtists"/>
        </authorList>
    </citation>
    <scope>IDENTIFICATION</scope>
</reference>
<dbReference type="GeneID" id="17272996"/>
<evidence type="ECO:0000256" key="4">
    <source>
        <dbReference type="SAM" id="SignalP"/>
    </source>
</evidence>
<dbReference type="HOGENOM" id="CLU_333296_0_0_1"/>
<keyword evidence="1" id="KW-0479">Metal-binding</keyword>
<keyword evidence="4" id="KW-0732">Signal</keyword>
<feature type="chain" id="PRO_5044221461" description="Tyrosinase copper-binding domain-containing protein" evidence="4">
    <location>
        <begin position="26"/>
        <end position="858"/>
    </location>
</feature>
<dbReference type="EnsemblProtists" id="EOD27451">
    <property type="protein sequence ID" value="EOD27451"/>
    <property type="gene ID" value="EMIHUDRAFT_457171"/>
</dbReference>
<dbReference type="GO" id="GO:0008237">
    <property type="term" value="F:metallopeptidase activity"/>
    <property type="evidence" value="ECO:0007669"/>
    <property type="project" value="InterPro"/>
</dbReference>
<dbReference type="Gene3D" id="3.40.390.10">
    <property type="entry name" value="Collagenase (Catalytic Domain)"/>
    <property type="match status" value="1"/>
</dbReference>
<dbReference type="PANTHER" id="PTHR11474">
    <property type="entry name" value="TYROSINASE FAMILY MEMBER"/>
    <property type="match status" value="1"/>
</dbReference>
<dbReference type="InterPro" id="IPR036365">
    <property type="entry name" value="PGBD-like_sf"/>
</dbReference>
<evidence type="ECO:0000256" key="2">
    <source>
        <dbReference type="ARBA" id="ARBA00023008"/>
    </source>
</evidence>
<reference evidence="7" key="1">
    <citation type="journal article" date="2013" name="Nature">
        <title>Pan genome of the phytoplankton Emiliania underpins its global distribution.</title>
        <authorList>
            <person name="Read B.A."/>
            <person name="Kegel J."/>
            <person name="Klute M.J."/>
            <person name="Kuo A."/>
            <person name="Lefebvre S.C."/>
            <person name="Maumus F."/>
            <person name="Mayer C."/>
            <person name="Miller J."/>
            <person name="Monier A."/>
            <person name="Salamov A."/>
            <person name="Young J."/>
            <person name="Aguilar M."/>
            <person name="Claverie J.M."/>
            <person name="Frickenhaus S."/>
            <person name="Gonzalez K."/>
            <person name="Herman E.K."/>
            <person name="Lin Y.C."/>
            <person name="Napier J."/>
            <person name="Ogata H."/>
            <person name="Sarno A.F."/>
            <person name="Shmutz J."/>
            <person name="Schroeder D."/>
            <person name="de Vargas C."/>
            <person name="Verret F."/>
            <person name="von Dassow P."/>
            <person name="Valentin K."/>
            <person name="Van de Peer Y."/>
            <person name="Wheeler G."/>
            <person name="Dacks J.B."/>
            <person name="Delwiche C.F."/>
            <person name="Dyhrman S.T."/>
            <person name="Glockner G."/>
            <person name="John U."/>
            <person name="Richards T."/>
            <person name="Worden A.Z."/>
            <person name="Zhang X."/>
            <person name="Grigoriev I.V."/>
            <person name="Allen A.E."/>
            <person name="Bidle K."/>
            <person name="Borodovsky M."/>
            <person name="Bowler C."/>
            <person name="Brownlee C."/>
            <person name="Cock J.M."/>
            <person name="Elias M."/>
            <person name="Gladyshev V.N."/>
            <person name="Groth M."/>
            <person name="Guda C."/>
            <person name="Hadaegh A."/>
            <person name="Iglesias-Rodriguez M.D."/>
            <person name="Jenkins J."/>
            <person name="Jones B.M."/>
            <person name="Lawson T."/>
            <person name="Leese F."/>
            <person name="Lindquist E."/>
            <person name="Lobanov A."/>
            <person name="Lomsadze A."/>
            <person name="Malik S.B."/>
            <person name="Marsh M.E."/>
            <person name="Mackinder L."/>
            <person name="Mock T."/>
            <person name="Mueller-Roeber B."/>
            <person name="Pagarete A."/>
            <person name="Parker M."/>
            <person name="Probert I."/>
            <person name="Quesneville H."/>
            <person name="Raines C."/>
            <person name="Rensing S.A."/>
            <person name="Riano-Pachon D.M."/>
            <person name="Richier S."/>
            <person name="Rokitta S."/>
            <person name="Shiraiwa Y."/>
            <person name="Soanes D.M."/>
            <person name="van der Giezen M."/>
            <person name="Wahlund T.M."/>
            <person name="Williams B."/>
            <person name="Wilson W."/>
            <person name="Wolfe G."/>
            <person name="Wurch L.L."/>
        </authorList>
    </citation>
    <scope>NUCLEOTIDE SEQUENCE</scope>
</reference>
<organism evidence="6 7">
    <name type="scientific">Emiliania huxleyi (strain CCMP1516)</name>
    <dbReference type="NCBI Taxonomy" id="280463"/>
    <lineage>
        <taxon>Eukaryota</taxon>
        <taxon>Haptista</taxon>
        <taxon>Haptophyta</taxon>
        <taxon>Prymnesiophyceae</taxon>
        <taxon>Isochrysidales</taxon>
        <taxon>Noelaerhabdaceae</taxon>
        <taxon>Emiliania</taxon>
    </lineage>
</organism>
<dbReference type="SUPFAM" id="SSF47090">
    <property type="entry name" value="PGBD-like"/>
    <property type="match status" value="1"/>
</dbReference>
<evidence type="ECO:0000259" key="5">
    <source>
        <dbReference type="PROSITE" id="PS00497"/>
    </source>
</evidence>
<dbReference type="SUPFAM" id="SSF48056">
    <property type="entry name" value="Di-copper centre-containing domain"/>
    <property type="match status" value="1"/>
</dbReference>
<feature type="region of interest" description="Disordered" evidence="3">
    <location>
        <begin position="377"/>
        <end position="419"/>
    </location>
</feature>
<sequence>MIATRFLRAAALLFAAAALLLIGLGHQSPAGTRKAEAEMRPVKSAELRRLVARIATAEPTGEAAADALEKGRAAEEAAEEAGAAAASPFFPTKHAKKWYERELGGPVVRQSAHELTSAEEDRIVKAWLRMMESEDGVPGSSQYFRLALIHGGSQARQTYLSHMKDGKHPLCVHGGECFPNWHRVYMLDFEQTLRCADIDLGGDGNIGLPYWDWSIKPEGKMMLPMLAQKLMAQTIGSQGQGLFPDDFLPLTRGGHPIKAIEPDGTPKPGTEMIGLIPTAAFHPIFWLHHCNVDRVYESFLAIRGHTRRHARAGARVMRGKWTGDDTFNTEAMGYTYASLAQVNVDGSKALYVYVSDAGDGDDEGGLLSFLPFVGSPKKEQPSWQPPPDLESATPADLKALPGFAGAAPPPPPPQTAAGPRHLRPRRVLCVGITSLFVLPTEGTVRCDNCVLNSPTCSAEVDVTEALKEACIPRARAVLHALAFDIATQTAMTLEQAGVPPPELSSPTLSFEVWDGSEPVSIEGLSDTAIAELRNEIEIHKEEVVALQMLLNAVFTTSLKVDGVVGKATADAIKAAQAAAALPEDGVAGPKTKAALLLARAALSAAPQADERYTEVVQRLLVAAKAQPVRWTLRRDDEPGEGLDEWMDAAQAELERAFGAWSKACRPSSSIDPGAGSSTDPLPAPALESLPTISFEYTAEEADAHILLSFAELATAHEARDGPGGKLAQTTAASEGSFPLVHIAFDEAERWELADLPHPQRADGTLDDDFFFQLLPVAIREIGARPTPPLSKMESSPLLRPFSIPRGPPLFSSLAGLALGLGLSLAGGALDTMSPFYAAGNTTVSARAGEELQQKLREA</sequence>
<dbReference type="KEGG" id="ehx:EMIHUDRAFT_457171"/>
<protein>
    <recommendedName>
        <fullName evidence="5">Tyrosinase copper-binding domain-containing protein</fullName>
    </recommendedName>
</protein>
<dbReference type="RefSeq" id="XP_005779880.1">
    <property type="nucleotide sequence ID" value="XM_005779823.1"/>
</dbReference>
<feature type="signal peptide" evidence="4">
    <location>
        <begin position="1"/>
        <end position="25"/>
    </location>
</feature>
<evidence type="ECO:0000256" key="1">
    <source>
        <dbReference type="ARBA" id="ARBA00022723"/>
    </source>
</evidence>
<dbReference type="Pfam" id="PF01471">
    <property type="entry name" value="PG_binding_1"/>
    <property type="match status" value="1"/>
</dbReference>
<dbReference type="Gene3D" id="1.10.1280.10">
    <property type="entry name" value="Di-copper center containing domain from catechol oxidase"/>
    <property type="match status" value="2"/>
</dbReference>
<evidence type="ECO:0000256" key="3">
    <source>
        <dbReference type="SAM" id="MobiDB-lite"/>
    </source>
</evidence>
<dbReference type="GO" id="GO:0016491">
    <property type="term" value="F:oxidoreductase activity"/>
    <property type="evidence" value="ECO:0007669"/>
    <property type="project" value="InterPro"/>
</dbReference>
<dbReference type="Pfam" id="PF00264">
    <property type="entry name" value="Tyrosinase"/>
    <property type="match status" value="2"/>
</dbReference>
<dbReference type="InterPro" id="IPR050316">
    <property type="entry name" value="Tyrosinase/Hemocyanin"/>
</dbReference>
<dbReference type="InterPro" id="IPR024079">
    <property type="entry name" value="MetalloPept_cat_dom_sf"/>
</dbReference>
<dbReference type="InterPro" id="IPR036366">
    <property type="entry name" value="PGBDSf"/>
</dbReference>
<dbReference type="Gene3D" id="1.10.101.10">
    <property type="entry name" value="PGBD-like superfamily/PGBD"/>
    <property type="match status" value="1"/>
</dbReference>
<dbReference type="PANTHER" id="PTHR11474:SF76">
    <property type="entry name" value="SHKT DOMAIN-CONTAINING PROTEIN"/>
    <property type="match status" value="1"/>
</dbReference>
<evidence type="ECO:0000313" key="7">
    <source>
        <dbReference type="Proteomes" id="UP000013827"/>
    </source>
</evidence>
<keyword evidence="7" id="KW-1185">Reference proteome</keyword>